<dbReference type="VEuPathDB" id="FungiDB:SeMB42_g03464"/>
<keyword evidence="7" id="KW-1185">Reference proteome</keyword>
<dbReference type="InterPro" id="IPR011990">
    <property type="entry name" value="TPR-like_helical_dom_sf"/>
</dbReference>
<name>A0A507DA90_9FUNG</name>
<proteinExistence type="inferred from homology"/>
<dbReference type="STRING" id="286115.A0A507DA90"/>
<dbReference type="EMBL" id="QEAN01000123">
    <property type="protein sequence ID" value="TPX47089.1"/>
    <property type="molecule type" value="Genomic_DNA"/>
</dbReference>
<dbReference type="Proteomes" id="UP000320475">
    <property type="component" value="Unassembled WGS sequence"/>
</dbReference>
<dbReference type="OrthoDB" id="77564at2759"/>
<dbReference type="Pfam" id="PF13181">
    <property type="entry name" value="TPR_8"/>
    <property type="match status" value="1"/>
</dbReference>
<dbReference type="EMBL" id="QEAM01000070">
    <property type="protein sequence ID" value="TPX47728.1"/>
    <property type="molecule type" value="Genomic_DNA"/>
</dbReference>
<comment type="caution">
    <text evidence="6">The sequence shown here is derived from an EMBL/GenBank/DDBJ whole genome shotgun (WGS) entry which is preliminary data.</text>
</comment>
<dbReference type="SUPFAM" id="SSF48452">
    <property type="entry name" value="TPR-like"/>
    <property type="match status" value="1"/>
</dbReference>
<dbReference type="GO" id="GO:0006325">
    <property type="term" value="P:chromatin organization"/>
    <property type="evidence" value="ECO:0007669"/>
    <property type="project" value="InterPro"/>
</dbReference>
<sequence>MLTFAVLNDANQNPGCEQAQERSKEVQVENALADFTKTLHLHRQGRTAEAKAALENLLKLDFMKDELTPVADIQGSPIHAAQYLVRKNYAAILESEGRLQEAADCLSHAVTIDPTDVSTCLKLGKLAKSLNDLELAQLAYEEAVKHSDGYSRLSHLRELVETLYDRGEFSECLRRVKQILAVEPTWARGIWLNHDITSFFLQSNQSSLVGSFLESSDANDHHSYPAQEMSLLIAQHPEIARPRKIILQNNSVISRQVYTLHELTWTSLGRLLLCILDERMKSSDPSFMVGAPVEIDISPDIPTHPPEIPRLEVVVPPAVLTREPTPAPGPESHKESDPQLVQCDPSANAASNEVLQSSVVVAILDDTASEVLSNGVDRRRRRTLTLGDDDRRTSKRVKEKATNVEVQQIEVTTDWEMQDTIEKWLPKPWTIYGLSQDITPSPVSDPDDYVSRVGGKLGVLFQMDFANSGRTTPENFTEADDPYFESTGPIQSFLAALPKNVDVITIMREYVVHRLTSPSFLEHRWPKDLRQTVLEVIVKLEENNSLLAFMRNSYSGVWTSHESERQSSIVAPSAFIDDSGIQILLGVAELAIDALPPIPRTEANRKVVSNQLAPAPRGRPRIDREKSNTSTQCPAALVFNHALAFLSALNIRIFANPNLDDHALIRYLWFLARSSERGGRNEDALDTYQLCMDLLRDDEAIHLPNSTVVTHLNKSSVMTKIRAIQSQSHVWRAQHDFDAKDYEAVANRLVPILLFEPEQGVVESLPDDLNDVQRLEFDVIVNARKYVRAECTFQQRFRLNHMLHECLTRTGEGGFALMCLMRGLIDTVRNIDQVDETNEALNADKLALLLGQILQFFENHAFSQTFLLFAKSDCVTYKNFSFTMTKQVLCIFLSSIFLLLRLSYFIFKREDAILTSTTARNQPRREAMKLFLGRIWHFAVELFSFLYTDEGKQFTRLLGVAVIGQSMDPETSTDSFAVDDNRDPMSEIVTIVHDLLGINGTCCIENAAVLRIGLTHLKAVKHLHLYDREMYQIFYCLHGILIQIDSKIDEHNTVHKPLTMDAASECYDVLSDHILRKISSTGMSRQVALGLEATLDIIADALGPLPPNVRLQLNKAAIEKYLTSDIDVTAVLPRHCQRLYLWDIDKESISNVHFSIHALQGKIAWTQHTSRKSTTKFGSEFLGSCLEHFSVNLRLNPHNRDGWISLGQAHAALSYERLAWSAKEINVHRKEIADLQKKAFLCLVQGLKLKKDKSDLIYSPWGELSFLIDSIITNPMNGHALRSQWIQVQKIWAEREISITEIGQQGVSPPRLVSDDFEGHFQSSRAGLLRIEVWALKKRMIETATEWQWPLLMGKVYQKLRQSFNETIVWYERALLLVPEEWPTKDQEHILDVKCKFISYLSKCLHQNVITPEIVLEKLLILDSQLKDEPAQSQWSDDSRIHAFNRLCEELRRLKSLDKKRWQHKPYYRLAWILYHVFHDVQAAKSEMAIMFQPKSPGKHFVNFWRPEFERPGKHYVYIEKYTVFYIHLLDEAGEYDILKLLTRKLRKSEDNLLSSQVFIMAFEACLKGLKMQLEELLQQSPLSVAGRISQSYLERYAPPLQADIFKALENPATRDTVAEFNALLKCYELKKINEKLAEDDVLEEMMLSIYSGLLERFVVSHVLSESGTENAVLPSTQSEGRLVTSAGVMKKIMLLCRNPPKVIQPAQLAEQEDGPGDAAAVQDVAKFNDESDDDGLSLVMQRPRREPHPRQLSL</sequence>
<evidence type="ECO:0000256" key="4">
    <source>
        <dbReference type="SAM" id="MobiDB-lite"/>
    </source>
</evidence>
<feature type="compositionally biased region" description="Basic and acidic residues" evidence="4">
    <location>
        <begin position="1744"/>
        <end position="1755"/>
    </location>
</feature>
<evidence type="ECO:0000313" key="7">
    <source>
        <dbReference type="Proteomes" id="UP000317494"/>
    </source>
</evidence>
<comment type="similarity">
    <text evidence="2">Belongs to the HIR3 family.</text>
</comment>
<reference evidence="7 8" key="1">
    <citation type="journal article" date="2019" name="Sci. Rep.">
        <title>Comparative genomics of chytrid fungi reveal insights into the obligate biotrophic and pathogenic lifestyle of Synchytrium endobioticum.</title>
        <authorList>
            <person name="van de Vossenberg B.T.L.H."/>
            <person name="Warris S."/>
            <person name="Nguyen H.D.T."/>
            <person name="van Gent-Pelzer M.P.E."/>
            <person name="Joly D.L."/>
            <person name="van de Geest H.C."/>
            <person name="Bonants P.J.M."/>
            <person name="Smith D.S."/>
            <person name="Levesque C.A."/>
            <person name="van der Lee T.A.J."/>
        </authorList>
    </citation>
    <scope>NUCLEOTIDE SEQUENCE [LARGE SCALE GENOMIC DNA]</scope>
    <source>
        <strain evidence="6 8">LEV6574</strain>
        <strain evidence="5 7">MB42</strain>
    </source>
</reference>
<dbReference type="PANTHER" id="PTHR15502">
    <property type="entry name" value="CALCINEURIN-BINDING PROTEIN CABIN 1-RELATED"/>
    <property type="match status" value="1"/>
</dbReference>
<evidence type="ECO:0000313" key="5">
    <source>
        <dbReference type="EMBL" id="TPX47089.1"/>
    </source>
</evidence>
<gene>
    <name evidence="6" type="ORF">SeLEV6574_g02493</name>
    <name evidence="5" type="ORF">SeMB42_g03464</name>
</gene>
<evidence type="ECO:0000256" key="1">
    <source>
        <dbReference type="ARBA" id="ARBA00004123"/>
    </source>
</evidence>
<feature type="region of interest" description="Disordered" evidence="4">
    <location>
        <begin position="320"/>
        <end position="339"/>
    </location>
</feature>
<dbReference type="InterPro" id="IPR033053">
    <property type="entry name" value="Hir3/CABIN1"/>
</dbReference>
<dbReference type="GO" id="GO:0005634">
    <property type="term" value="C:nucleus"/>
    <property type="evidence" value="ECO:0007669"/>
    <property type="project" value="UniProtKB-SubCell"/>
</dbReference>
<comment type="subcellular location">
    <subcellularLocation>
        <location evidence="1">Nucleus</location>
    </subcellularLocation>
</comment>
<organism evidence="6 8">
    <name type="scientific">Synchytrium endobioticum</name>
    <dbReference type="NCBI Taxonomy" id="286115"/>
    <lineage>
        <taxon>Eukaryota</taxon>
        <taxon>Fungi</taxon>
        <taxon>Fungi incertae sedis</taxon>
        <taxon>Chytridiomycota</taxon>
        <taxon>Chytridiomycota incertae sedis</taxon>
        <taxon>Chytridiomycetes</taxon>
        <taxon>Synchytriales</taxon>
        <taxon>Synchytriaceae</taxon>
        <taxon>Synchytrium</taxon>
    </lineage>
</organism>
<dbReference type="GO" id="GO:0031491">
    <property type="term" value="F:nucleosome binding"/>
    <property type="evidence" value="ECO:0007669"/>
    <property type="project" value="TreeGrafter"/>
</dbReference>
<dbReference type="PANTHER" id="PTHR15502:SF7">
    <property type="entry name" value="CALCINEURIN-BINDING PROTEIN CABIN-1"/>
    <property type="match status" value="1"/>
</dbReference>
<accession>A0A507DA90</accession>
<dbReference type="Gene3D" id="1.25.40.10">
    <property type="entry name" value="Tetratricopeptide repeat domain"/>
    <property type="match status" value="1"/>
</dbReference>
<dbReference type="GO" id="GO:0000417">
    <property type="term" value="C:HIR complex"/>
    <property type="evidence" value="ECO:0007669"/>
    <property type="project" value="TreeGrafter"/>
</dbReference>
<evidence type="ECO:0000256" key="2">
    <source>
        <dbReference type="ARBA" id="ARBA00007335"/>
    </source>
</evidence>
<keyword evidence="3" id="KW-0539">Nucleus</keyword>
<protein>
    <submittedName>
        <fullName evidence="6">Uncharacterized protein</fullName>
    </submittedName>
</protein>
<dbReference type="InterPro" id="IPR019734">
    <property type="entry name" value="TPR_rpt"/>
</dbReference>
<evidence type="ECO:0000313" key="8">
    <source>
        <dbReference type="Proteomes" id="UP000320475"/>
    </source>
</evidence>
<dbReference type="Proteomes" id="UP000317494">
    <property type="component" value="Unassembled WGS sequence"/>
</dbReference>
<dbReference type="SMART" id="SM00028">
    <property type="entry name" value="TPR"/>
    <property type="match status" value="3"/>
</dbReference>
<evidence type="ECO:0000313" key="6">
    <source>
        <dbReference type="EMBL" id="TPX47728.1"/>
    </source>
</evidence>
<evidence type="ECO:0000256" key="3">
    <source>
        <dbReference type="ARBA" id="ARBA00023242"/>
    </source>
</evidence>
<feature type="region of interest" description="Disordered" evidence="4">
    <location>
        <begin position="1729"/>
        <end position="1755"/>
    </location>
</feature>